<dbReference type="EMBL" id="QPJT01000036">
    <property type="protein sequence ID" value="RCX09338.1"/>
    <property type="molecule type" value="Genomic_DNA"/>
</dbReference>
<dbReference type="OrthoDB" id="9791139at2"/>
<dbReference type="Proteomes" id="UP000253034">
    <property type="component" value="Unassembled WGS sequence"/>
</dbReference>
<dbReference type="PANTHER" id="PTHR11280">
    <property type="entry name" value="GLUCOSAMINE-6-PHOSPHATE ISOMERASE"/>
    <property type="match status" value="1"/>
</dbReference>
<protein>
    <submittedName>
        <fullName evidence="1">6-phosphogluconolactonase/glucosamine-6-phosphate isomerase/deaminase</fullName>
    </submittedName>
</protein>
<dbReference type="PANTHER" id="PTHR11280:SF5">
    <property type="entry name" value="GLUCOSAMINE-6-PHOSPHATE ISOMERASE"/>
    <property type="match status" value="1"/>
</dbReference>
<dbReference type="GO" id="GO:0006046">
    <property type="term" value="P:N-acetylglucosamine catabolic process"/>
    <property type="evidence" value="ECO:0007669"/>
    <property type="project" value="TreeGrafter"/>
</dbReference>
<name>A0A369ALX5_9FIRM</name>
<dbReference type="InterPro" id="IPR037171">
    <property type="entry name" value="NagB/RpiA_transferase-like"/>
</dbReference>
<dbReference type="InterPro" id="IPR004547">
    <property type="entry name" value="Glucosamine6P_isomerase"/>
</dbReference>
<dbReference type="SUPFAM" id="SSF100950">
    <property type="entry name" value="NagB/RpiA/CoA transferase-like"/>
    <property type="match status" value="1"/>
</dbReference>
<dbReference type="GO" id="GO:0019262">
    <property type="term" value="P:N-acetylneuraminate catabolic process"/>
    <property type="evidence" value="ECO:0007669"/>
    <property type="project" value="TreeGrafter"/>
</dbReference>
<proteinExistence type="predicted"/>
<dbReference type="GO" id="GO:0005737">
    <property type="term" value="C:cytoplasm"/>
    <property type="evidence" value="ECO:0007669"/>
    <property type="project" value="TreeGrafter"/>
</dbReference>
<comment type="caution">
    <text evidence="1">The sequence shown here is derived from an EMBL/GenBank/DDBJ whole genome shotgun (WGS) entry which is preliminary data.</text>
</comment>
<dbReference type="Gene3D" id="3.40.50.1360">
    <property type="match status" value="1"/>
</dbReference>
<dbReference type="AlphaFoldDB" id="A0A369ALX5"/>
<accession>A0A369ALX5</accession>
<dbReference type="GO" id="GO:0004342">
    <property type="term" value="F:glucosamine-6-phosphate deaminase activity"/>
    <property type="evidence" value="ECO:0007669"/>
    <property type="project" value="InterPro"/>
</dbReference>
<gene>
    <name evidence="1" type="ORF">DFR58_13614</name>
</gene>
<keyword evidence="1" id="KW-0413">Isomerase</keyword>
<dbReference type="RefSeq" id="WP_114299880.1">
    <property type="nucleotide sequence ID" value="NZ_QPJT01000036.1"/>
</dbReference>
<evidence type="ECO:0000313" key="1">
    <source>
        <dbReference type="EMBL" id="RCX09338.1"/>
    </source>
</evidence>
<evidence type="ECO:0000313" key="2">
    <source>
        <dbReference type="Proteomes" id="UP000253034"/>
    </source>
</evidence>
<organism evidence="1 2">
    <name type="scientific">Anaerobacterium chartisolvens</name>
    <dbReference type="NCBI Taxonomy" id="1297424"/>
    <lineage>
        <taxon>Bacteria</taxon>
        <taxon>Bacillati</taxon>
        <taxon>Bacillota</taxon>
        <taxon>Clostridia</taxon>
        <taxon>Eubacteriales</taxon>
        <taxon>Oscillospiraceae</taxon>
        <taxon>Anaerobacterium</taxon>
    </lineage>
</organism>
<dbReference type="GO" id="GO:0042802">
    <property type="term" value="F:identical protein binding"/>
    <property type="evidence" value="ECO:0007669"/>
    <property type="project" value="TreeGrafter"/>
</dbReference>
<keyword evidence="2" id="KW-1185">Reference proteome</keyword>
<dbReference type="GO" id="GO:0016853">
    <property type="term" value="F:isomerase activity"/>
    <property type="evidence" value="ECO:0007669"/>
    <property type="project" value="UniProtKB-KW"/>
</dbReference>
<dbReference type="GO" id="GO:0006043">
    <property type="term" value="P:glucosamine catabolic process"/>
    <property type="evidence" value="ECO:0007669"/>
    <property type="project" value="TreeGrafter"/>
</dbReference>
<sequence length="311" mass="35351">MEAFKFTPSKWVPFRDTGVLERVRNIERKDIEKHPNPDFKIRVIPDDELELIWMTDMFARIKQSDDEDKRVVLILPNPAPTYKKLAYLINKFRVNCRNVYTFNMDEWADENGNVAPESYPQGFKNATMRFLYSQIDPDLRPDINQIQGPTTENIKDYSKMIADMGEADACYSGPGWTGHCAFIDPDIPEFSSQSLEEWKSMGARIVTLNPFTIAQNSLHGSFGMSGDMAAVPPRAATIGPRDLLAAKFRMEMHGLTTAGTFVSWQRMISKLVLHGDVTPQVPSSILQTVDTDVYVTETIAARVEPMWNVQY</sequence>
<reference evidence="1 2" key="1">
    <citation type="submission" date="2018-07" db="EMBL/GenBank/DDBJ databases">
        <title>Genomic Encyclopedia of Type Strains, Phase IV (KMG-IV): sequencing the most valuable type-strain genomes for metagenomic binning, comparative biology and taxonomic classification.</title>
        <authorList>
            <person name="Goeker M."/>
        </authorList>
    </citation>
    <scope>NUCLEOTIDE SEQUENCE [LARGE SCALE GENOMIC DNA]</scope>
    <source>
        <strain evidence="1 2">DSM 27016</strain>
    </source>
</reference>